<comment type="cofactor">
    <cofactor evidence="3">
        <name>a divalent metal cation</name>
        <dbReference type="ChEBI" id="CHEBI:60240"/>
    </cofactor>
    <text evidence="3">Binds 2 divalent metal cations per subunit. Site 1 may preferentially bind zinc ions, while site 2 has a preference for magnesium and/or manganese ions.</text>
</comment>
<protein>
    <recommendedName>
        <fullName evidence="3">Phosphodiesterase</fullName>
        <ecNumber evidence="3">3.1.4.-</ecNumber>
    </recommendedName>
</protein>
<dbReference type="Gene3D" id="1.10.1300.10">
    <property type="entry name" value="3'5'-cyclic nucleotide phosphodiesterase, catalytic domain"/>
    <property type="match status" value="1"/>
</dbReference>
<dbReference type="SUPFAM" id="SSF109604">
    <property type="entry name" value="HD-domain/PDEase-like"/>
    <property type="match status" value="1"/>
</dbReference>
<keyword evidence="2 3" id="KW-0378">Hydrolase</keyword>
<dbReference type="Proteomes" id="UP001642483">
    <property type="component" value="Unassembled WGS sequence"/>
</dbReference>
<keyword evidence="7" id="KW-1185">Reference proteome</keyword>
<dbReference type="PANTHER" id="PTHR11347">
    <property type="entry name" value="CYCLIC NUCLEOTIDE PHOSPHODIESTERASE"/>
    <property type="match status" value="1"/>
</dbReference>
<comment type="caution">
    <text evidence="6">The sequence shown here is derived from an EMBL/GenBank/DDBJ whole genome shotgun (WGS) entry which is preliminary data.</text>
</comment>
<feature type="region of interest" description="Disordered" evidence="4">
    <location>
        <begin position="435"/>
        <end position="455"/>
    </location>
</feature>
<dbReference type="InterPro" id="IPR023174">
    <property type="entry name" value="PDEase_CS"/>
</dbReference>
<dbReference type="Pfam" id="PF00233">
    <property type="entry name" value="PDEase_I"/>
    <property type="match status" value="1"/>
</dbReference>
<name>A0ABP0F852_CLALP</name>
<dbReference type="PROSITE" id="PS00126">
    <property type="entry name" value="PDEASE_I_1"/>
    <property type="match status" value="1"/>
</dbReference>
<evidence type="ECO:0000313" key="6">
    <source>
        <dbReference type="EMBL" id="CAK8675880.1"/>
    </source>
</evidence>
<dbReference type="EMBL" id="CAWYQH010000024">
    <property type="protein sequence ID" value="CAK8675880.1"/>
    <property type="molecule type" value="Genomic_DNA"/>
</dbReference>
<feature type="region of interest" description="Disordered" evidence="4">
    <location>
        <begin position="364"/>
        <end position="413"/>
    </location>
</feature>
<evidence type="ECO:0000256" key="4">
    <source>
        <dbReference type="SAM" id="MobiDB-lite"/>
    </source>
</evidence>
<reference evidence="6 7" key="1">
    <citation type="submission" date="2024-02" db="EMBL/GenBank/DDBJ databases">
        <authorList>
            <person name="Daric V."/>
            <person name="Darras S."/>
        </authorList>
    </citation>
    <scope>NUCLEOTIDE SEQUENCE [LARGE SCALE GENOMIC DNA]</scope>
</reference>
<dbReference type="InterPro" id="IPR023088">
    <property type="entry name" value="PDEase"/>
</dbReference>
<evidence type="ECO:0000256" key="3">
    <source>
        <dbReference type="RuleBase" id="RU363067"/>
    </source>
</evidence>
<sequence length="455" mass="51533">MAHIVQKLTDFYLLPGIKHCSRHKETSKWRKIPMFGVEVSNENALARELERIDEWGGVDIFKIAEISNNRPLTCVMYTICQKRDMFSKFKLSPDKFLAYMMTLEDHYRDIPYHNSLHSADVAQSVHILLSSDALDSVFSELEILAALIASAMHDVDHPGLNNQYQCNNSSELALMYNDESVLENHHLAVGFKLLQQDQCDLFDHFTQKQWQSLRKIVIDMVLATDMSKHMTLLASLKTMVETKKVASSGVLMLDNYTDRVQVLQNLMHCADLSNPAKPIEMYKKWNERIMDEYWMQGDVERAAGLEISPMCDRNNTSVEKSQVMFIDFVVHPLFETWADLVNPCAQEVINELATNREYYASLVPSSPSPVGDEEASNGDISADVGSSTDTAEDGFTDEETECCSTPVPSRPRCDNRFQFQMSLDDDPADLIDAEQTANSQTATKNVLKSKSSKNL</sequence>
<evidence type="ECO:0000259" key="5">
    <source>
        <dbReference type="PROSITE" id="PS51845"/>
    </source>
</evidence>
<dbReference type="InterPro" id="IPR036971">
    <property type="entry name" value="PDEase_catalytic_dom_sf"/>
</dbReference>
<dbReference type="CDD" id="cd00077">
    <property type="entry name" value="HDc"/>
    <property type="match status" value="1"/>
</dbReference>
<accession>A0ABP0F852</accession>
<feature type="compositionally biased region" description="Acidic residues" evidence="4">
    <location>
        <begin position="390"/>
        <end position="401"/>
    </location>
</feature>
<comment type="similarity">
    <text evidence="3">Belongs to the cyclic nucleotide phosphodiesterase family.</text>
</comment>
<dbReference type="EC" id="3.1.4.-" evidence="3"/>
<feature type="domain" description="PDEase" evidence="5">
    <location>
        <begin position="37"/>
        <end position="366"/>
    </location>
</feature>
<dbReference type="InterPro" id="IPR002073">
    <property type="entry name" value="PDEase_catalytic_dom"/>
</dbReference>
<proteinExistence type="inferred from homology"/>
<evidence type="ECO:0000256" key="1">
    <source>
        <dbReference type="ARBA" id="ARBA00022723"/>
    </source>
</evidence>
<dbReference type="PRINTS" id="PR00387">
    <property type="entry name" value="PDIESTERASE1"/>
</dbReference>
<dbReference type="InterPro" id="IPR003607">
    <property type="entry name" value="HD/PDEase_dom"/>
</dbReference>
<keyword evidence="1 3" id="KW-0479">Metal-binding</keyword>
<feature type="compositionally biased region" description="Polar residues" evidence="4">
    <location>
        <begin position="435"/>
        <end position="446"/>
    </location>
</feature>
<evidence type="ECO:0000313" key="7">
    <source>
        <dbReference type="Proteomes" id="UP001642483"/>
    </source>
</evidence>
<gene>
    <name evidence="6" type="ORF">CVLEPA_LOCUS5405</name>
</gene>
<organism evidence="6 7">
    <name type="scientific">Clavelina lepadiformis</name>
    <name type="common">Light-bulb sea squirt</name>
    <name type="synonym">Ascidia lepadiformis</name>
    <dbReference type="NCBI Taxonomy" id="159417"/>
    <lineage>
        <taxon>Eukaryota</taxon>
        <taxon>Metazoa</taxon>
        <taxon>Chordata</taxon>
        <taxon>Tunicata</taxon>
        <taxon>Ascidiacea</taxon>
        <taxon>Aplousobranchia</taxon>
        <taxon>Clavelinidae</taxon>
        <taxon>Clavelina</taxon>
    </lineage>
</organism>
<evidence type="ECO:0000256" key="2">
    <source>
        <dbReference type="ARBA" id="ARBA00022801"/>
    </source>
</evidence>
<dbReference type="SMART" id="SM00471">
    <property type="entry name" value="HDc"/>
    <property type="match status" value="1"/>
</dbReference>
<dbReference type="PROSITE" id="PS51845">
    <property type="entry name" value="PDEASE_I_2"/>
    <property type="match status" value="1"/>
</dbReference>